<dbReference type="PANTHER" id="PTHR36616:SF4">
    <property type="entry name" value="OS03G0174800 PROTEIN"/>
    <property type="match status" value="1"/>
</dbReference>
<dbReference type="InterPro" id="IPR019787">
    <property type="entry name" value="Znf_PHD-finger"/>
</dbReference>
<evidence type="ECO:0000256" key="4">
    <source>
        <dbReference type="ARBA" id="ARBA00022833"/>
    </source>
</evidence>
<dbReference type="InterPro" id="IPR001965">
    <property type="entry name" value="Znf_PHD"/>
</dbReference>
<evidence type="ECO:0000256" key="3">
    <source>
        <dbReference type="ARBA" id="ARBA00022771"/>
    </source>
</evidence>
<organism evidence="9 10">
    <name type="scientific">Arabidopsis thaliana</name>
    <name type="common">Mouse-ear cress</name>
    <dbReference type="NCBI Taxonomy" id="3702"/>
    <lineage>
        <taxon>Eukaryota</taxon>
        <taxon>Viridiplantae</taxon>
        <taxon>Streptophyta</taxon>
        <taxon>Embryophyta</taxon>
        <taxon>Tracheophyta</taxon>
        <taxon>Spermatophyta</taxon>
        <taxon>Magnoliopsida</taxon>
        <taxon>eudicotyledons</taxon>
        <taxon>Gunneridae</taxon>
        <taxon>Pentapetalae</taxon>
        <taxon>rosids</taxon>
        <taxon>malvids</taxon>
        <taxon>Brassicales</taxon>
        <taxon>Brassicaceae</taxon>
        <taxon>Camelineae</taxon>
        <taxon>Arabidopsis</taxon>
    </lineage>
</organism>
<sequence>MAFHVACPITWYVFFSFFWRLLYSRKICFCVLGFSRNLHGNEVKDVYLKEIHSLQEFVRNPWDAEVSKDGTVQIHVPKLAVFDTGPRIAARNVGVGSDSAMEVVAASSNLVPAKRTLVLQKKAVEVYAANDCSGDLEVSVKELNEEDHDHHSASITCHMCYLVEVGKSERAKMLSCKCCGKKYHRNCVKSWAQHRDLFNWSSWACPSCRICEGCGTLGDPKKFMFCKRCDDAYHCDCQHPRHKNVSSGPYLCPKHTKCYSCESTVPGNGQSLRWFLGHTCCDACGRLFVKGNYCPVCLKVYRDSEATPMVCCDFCQRWVHCQCDGISDEKYMQFQVDGNLQYKCSTCRGESYQVKDLEDAVQEIWKRKDMADKDLIASLKASARVVGQTGGAPLMNQPGSVERKVSEKAMVNGEEEKPLRVLRIKSSRPQDSDSEKFGKHATELSTVKAKKLVISIGPRKTGVTNSTSCDVSKTASKSNGKQEKLQAEETFSREERRSLLGKNSDEKRGSRGEVTTLKAEGGFIGRHSDGKGDLNSGSHDSSQKDSRRLLKLKIKKHNPEGQESEAPSIVYERSKSGKGHRSKRKRASPPAEKSAFNEDEDVSLSREDSLLDEMLDASWILKKLGKDAKGKKVQIHEASDDSWEKGVVSEVGGAGGTSKLMVTLENGKVKTVELGKQGMLEMVGNHMSDNIKLKLSLGVVELRVLVIITQIKQKNNKITICVSPEKKKQREEKKMLQLFFTIAFSAAPLTLYIPPIRCLTVFVETMEEMGMEGRVYSRRLFPRARIAWSRLLDCFFSSSRPLSS</sequence>
<evidence type="ECO:0000256" key="1">
    <source>
        <dbReference type="ARBA" id="ARBA00022723"/>
    </source>
</evidence>
<dbReference type="InterPro" id="IPR001841">
    <property type="entry name" value="Znf_RING"/>
</dbReference>
<dbReference type="SMART" id="SM00249">
    <property type="entry name" value="PHD"/>
    <property type="match status" value="3"/>
</dbReference>
<gene>
    <name evidence="9" type="ORF">AT9943_LOCUS13397</name>
</gene>
<dbReference type="PROSITE" id="PS50089">
    <property type="entry name" value="ZF_RING_2"/>
    <property type="match status" value="1"/>
</dbReference>
<keyword evidence="4" id="KW-0862">Zinc</keyword>
<keyword evidence="1" id="KW-0479">Metal-binding</keyword>
<feature type="domain" description="PHD-type" evidence="7">
    <location>
        <begin position="154"/>
        <end position="211"/>
    </location>
</feature>
<evidence type="ECO:0000259" key="7">
    <source>
        <dbReference type="PROSITE" id="PS50016"/>
    </source>
</evidence>
<evidence type="ECO:0000313" key="9">
    <source>
        <dbReference type="EMBL" id="CAD5325566.1"/>
    </source>
</evidence>
<keyword evidence="2" id="KW-0677">Repeat</keyword>
<dbReference type="EMBL" id="LR881468">
    <property type="protein sequence ID" value="CAD5325566.1"/>
    <property type="molecule type" value="Genomic_DNA"/>
</dbReference>
<evidence type="ECO:0000313" key="10">
    <source>
        <dbReference type="Proteomes" id="UP000516314"/>
    </source>
</evidence>
<dbReference type="GO" id="GO:0008270">
    <property type="term" value="F:zinc ion binding"/>
    <property type="evidence" value="ECO:0007669"/>
    <property type="project" value="UniProtKB-KW"/>
</dbReference>
<dbReference type="Proteomes" id="UP000516314">
    <property type="component" value="Chromosome 3"/>
</dbReference>
<dbReference type="InterPro" id="IPR055197">
    <property type="entry name" value="PHDvar_NSD"/>
</dbReference>
<dbReference type="InterPro" id="IPR011011">
    <property type="entry name" value="Znf_FYVE_PHD"/>
</dbReference>
<evidence type="ECO:0000256" key="5">
    <source>
        <dbReference type="PROSITE-ProRule" id="PRU00175"/>
    </source>
</evidence>
<feature type="compositionally biased region" description="Basic and acidic residues" evidence="6">
    <location>
        <begin position="480"/>
        <end position="511"/>
    </location>
</feature>
<feature type="domain" description="PHD-type" evidence="7">
    <location>
        <begin position="291"/>
        <end position="350"/>
    </location>
</feature>
<protein>
    <submittedName>
        <fullName evidence="9">(thale cress) hypothetical protein</fullName>
    </submittedName>
</protein>
<accession>A0A7G2EWN5</accession>
<dbReference type="Pfam" id="PF23004">
    <property type="entry name" value="PHDvar_NSD"/>
    <property type="match status" value="1"/>
</dbReference>
<dbReference type="GO" id="GO:0006338">
    <property type="term" value="P:chromatin remodeling"/>
    <property type="evidence" value="ECO:0007669"/>
    <property type="project" value="UniProtKB-ARBA"/>
</dbReference>
<name>A0A7G2EWN5_ARATH</name>
<dbReference type="FunFam" id="3.30.40.10:FF:000238">
    <property type="entry name" value="PHD finger family protein"/>
    <property type="match status" value="1"/>
</dbReference>
<proteinExistence type="predicted"/>
<dbReference type="Gene3D" id="3.30.40.10">
    <property type="entry name" value="Zinc/RING finger domain, C3HC4 (zinc finger)"/>
    <property type="match status" value="2"/>
</dbReference>
<dbReference type="FunFam" id="3.30.40.10:FF:000638">
    <property type="entry name" value="PHD finger family protein"/>
    <property type="match status" value="1"/>
</dbReference>
<dbReference type="SUPFAM" id="SSF57903">
    <property type="entry name" value="FYVE/PHD zinc finger"/>
    <property type="match status" value="2"/>
</dbReference>
<evidence type="ECO:0000256" key="2">
    <source>
        <dbReference type="ARBA" id="ARBA00022737"/>
    </source>
</evidence>
<keyword evidence="3 5" id="KW-0863">Zinc-finger</keyword>
<feature type="region of interest" description="Disordered" evidence="6">
    <location>
        <begin position="459"/>
        <end position="603"/>
    </location>
</feature>
<dbReference type="PROSITE" id="PS50016">
    <property type="entry name" value="ZF_PHD_2"/>
    <property type="match status" value="2"/>
</dbReference>
<feature type="compositionally biased region" description="Basic residues" evidence="6">
    <location>
        <begin position="576"/>
        <end position="587"/>
    </location>
</feature>
<dbReference type="InterPro" id="IPR013083">
    <property type="entry name" value="Znf_RING/FYVE/PHD"/>
</dbReference>
<evidence type="ECO:0000256" key="6">
    <source>
        <dbReference type="SAM" id="MobiDB-lite"/>
    </source>
</evidence>
<evidence type="ECO:0000259" key="8">
    <source>
        <dbReference type="PROSITE" id="PS50089"/>
    </source>
</evidence>
<feature type="compositionally biased region" description="Polar residues" evidence="6">
    <location>
        <begin position="462"/>
        <end position="479"/>
    </location>
</feature>
<dbReference type="AlphaFoldDB" id="A0A7G2EWN5"/>
<feature type="domain" description="RING-type" evidence="8">
    <location>
        <begin position="157"/>
        <end position="209"/>
    </location>
</feature>
<reference evidence="9 10" key="1">
    <citation type="submission" date="2020-09" db="EMBL/GenBank/DDBJ databases">
        <authorList>
            <person name="Ashkenazy H."/>
        </authorList>
    </citation>
    <scope>NUCLEOTIDE SEQUENCE [LARGE SCALE GENOMIC DNA]</scope>
    <source>
        <strain evidence="10">cv. Cdm-0</strain>
    </source>
</reference>
<dbReference type="PANTHER" id="PTHR36616">
    <property type="entry name" value="BNAC07G32700D PROTEIN"/>
    <property type="match status" value="1"/>
</dbReference>